<dbReference type="Proteomes" id="UP000053820">
    <property type="component" value="Unassembled WGS sequence"/>
</dbReference>
<dbReference type="OrthoDB" id="2790754at2759"/>
<evidence type="ECO:0000259" key="1">
    <source>
        <dbReference type="Pfam" id="PF20149"/>
    </source>
</evidence>
<protein>
    <recommendedName>
        <fullName evidence="1">DUF6532 domain-containing protein</fullName>
    </recommendedName>
</protein>
<name>A0A0C2PQZ7_9AGAM</name>
<gene>
    <name evidence="2" type="ORF">HYDPIDRAFT_104219</name>
</gene>
<evidence type="ECO:0000313" key="3">
    <source>
        <dbReference type="Proteomes" id="UP000053820"/>
    </source>
</evidence>
<dbReference type="HOGENOM" id="CLU_142420_0_0_1"/>
<organism evidence="2 3">
    <name type="scientific">Hydnomerulius pinastri MD-312</name>
    <dbReference type="NCBI Taxonomy" id="994086"/>
    <lineage>
        <taxon>Eukaryota</taxon>
        <taxon>Fungi</taxon>
        <taxon>Dikarya</taxon>
        <taxon>Basidiomycota</taxon>
        <taxon>Agaricomycotina</taxon>
        <taxon>Agaricomycetes</taxon>
        <taxon>Agaricomycetidae</taxon>
        <taxon>Boletales</taxon>
        <taxon>Boletales incertae sedis</taxon>
        <taxon>Leucogyrophana</taxon>
    </lineage>
</organism>
<reference evidence="2 3" key="1">
    <citation type="submission" date="2014-04" db="EMBL/GenBank/DDBJ databases">
        <title>Evolutionary Origins and Diversification of the Mycorrhizal Mutualists.</title>
        <authorList>
            <consortium name="DOE Joint Genome Institute"/>
            <consortium name="Mycorrhizal Genomics Consortium"/>
            <person name="Kohler A."/>
            <person name="Kuo A."/>
            <person name="Nagy L.G."/>
            <person name="Floudas D."/>
            <person name="Copeland A."/>
            <person name="Barry K.W."/>
            <person name="Cichocki N."/>
            <person name="Veneault-Fourrey C."/>
            <person name="LaButti K."/>
            <person name="Lindquist E.A."/>
            <person name="Lipzen A."/>
            <person name="Lundell T."/>
            <person name="Morin E."/>
            <person name="Murat C."/>
            <person name="Riley R."/>
            <person name="Ohm R."/>
            <person name="Sun H."/>
            <person name="Tunlid A."/>
            <person name="Henrissat B."/>
            <person name="Grigoriev I.V."/>
            <person name="Hibbett D.S."/>
            <person name="Martin F."/>
        </authorList>
    </citation>
    <scope>NUCLEOTIDE SEQUENCE [LARGE SCALE GENOMIC DNA]</scope>
    <source>
        <strain evidence="2 3">MD-312</strain>
    </source>
</reference>
<feature type="domain" description="DUF6532" evidence="1">
    <location>
        <begin position="2"/>
        <end position="84"/>
    </location>
</feature>
<keyword evidence="3" id="KW-1185">Reference proteome</keyword>
<dbReference type="InterPro" id="IPR045341">
    <property type="entry name" value="DUF6532"/>
</dbReference>
<dbReference type="Pfam" id="PF20149">
    <property type="entry name" value="DUF6532"/>
    <property type="match status" value="1"/>
</dbReference>
<dbReference type="EMBL" id="KN840379">
    <property type="protein sequence ID" value="KIJ57463.1"/>
    <property type="molecule type" value="Genomic_DNA"/>
</dbReference>
<proteinExistence type="predicted"/>
<sequence>PEDVRSKVEWLLTNNVFLYDGLDIENRKFDKQQPFMHSIIKNIILTQWFGKKGDGVKCVTGFKGMPNALLALVATAVECTLCGYLKEANLTYLDEVCEVDEDFGLDFDTLEEGAEGEQGEQGEQGE</sequence>
<evidence type="ECO:0000313" key="2">
    <source>
        <dbReference type="EMBL" id="KIJ57463.1"/>
    </source>
</evidence>
<accession>A0A0C2PQZ7</accession>
<dbReference type="AlphaFoldDB" id="A0A0C2PQZ7"/>
<feature type="non-terminal residue" evidence="2">
    <location>
        <position position="1"/>
    </location>
</feature>